<reference evidence="1" key="1">
    <citation type="submission" date="2015-07" db="EMBL/GenBank/DDBJ databases">
        <title>Transcriptome Assembly of Anthurium amnicola.</title>
        <authorList>
            <person name="Suzuki J."/>
        </authorList>
    </citation>
    <scope>NUCLEOTIDE SEQUENCE</scope>
</reference>
<evidence type="ECO:0000313" key="1">
    <source>
        <dbReference type="EMBL" id="JAT67929.1"/>
    </source>
</evidence>
<dbReference type="PANTHER" id="PTHR36316">
    <property type="entry name" value="OS06G0213900 PROTEIN"/>
    <property type="match status" value="1"/>
</dbReference>
<dbReference type="PANTHER" id="PTHR36316:SF1">
    <property type="entry name" value="OS06G0213900 PROTEIN"/>
    <property type="match status" value="1"/>
</dbReference>
<gene>
    <name evidence="1" type="primary">panC_3</name>
    <name evidence="1" type="ORF">g.36935</name>
</gene>
<proteinExistence type="predicted"/>
<accession>A0A1D1ZM39</accession>
<protein>
    <submittedName>
        <fullName evidence="1">Pantothenate synthetase</fullName>
    </submittedName>
</protein>
<dbReference type="AlphaFoldDB" id="A0A1D1ZM39"/>
<name>A0A1D1ZM39_9ARAE</name>
<organism evidence="1">
    <name type="scientific">Anthurium amnicola</name>
    <dbReference type="NCBI Taxonomy" id="1678845"/>
    <lineage>
        <taxon>Eukaryota</taxon>
        <taxon>Viridiplantae</taxon>
        <taxon>Streptophyta</taxon>
        <taxon>Embryophyta</taxon>
        <taxon>Tracheophyta</taxon>
        <taxon>Spermatophyta</taxon>
        <taxon>Magnoliopsida</taxon>
        <taxon>Liliopsida</taxon>
        <taxon>Araceae</taxon>
        <taxon>Pothoideae</taxon>
        <taxon>Potheae</taxon>
        <taxon>Anthurium</taxon>
    </lineage>
</organism>
<feature type="non-terminal residue" evidence="1">
    <location>
        <position position="1"/>
    </location>
</feature>
<dbReference type="EMBL" id="GDJX01000007">
    <property type="protein sequence ID" value="JAT67929.1"/>
    <property type="molecule type" value="Transcribed_RNA"/>
</dbReference>
<sequence>LCFLSVSHFFLTVNIEPCRVARVELWLAMAPQQGAEQQLPGKKPLGFLANAMKRKDSFIQAFLMAGVLLLSMRSLSQKYRIHDLQDDNSALREENEYLSLRIADIKQGLFQEASLDPTGLAAGRLHRLFSDTDAGSSNDS</sequence>